<reference evidence="3" key="1">
    <citation type="submission" date="2016-05" db="EMBL/GenBank/DDBJ databases">
        <authorList>
            <person name="Cock P.J.A."/>
            <person name="Cock P.J.A."/>
        </authorList>
    </citation>
    <scope>NUCLEOTIDE SEQUENCE</scope>
    <source>
        <strain evidence="3">PWN146_assembly</strain>
    </source>
</reference>
<proteinExistence type="predicted"/>
<dbReference type="EMBL" id="LT575490">
    <property type="protein sequence ID" value="SAY41718.1"/>
    <property type="molecule type" value="Genomic_DNA"/>
</dbReference>
<name>A0A1C3H9L3_SERMA</name>
<evidence type="ECO:0000259" key="2">
    <source>
        <dbReference type="PROSITE" id="PS51301"/>
    </source>
</evidence>
<accession>A0A1C3H9L3</accession>
<sequence length="252" mass="27983">MNNLIVIEDTAIRQDSAGRYCLNDLHRAAGGEERHKPKYWYATQQTQELVQILTEGGIPPSEQNQPISVIRGGLEQGSYACKELVYSYAMWISAAFNLKVIRTFDAVQTASPMSELEMIALMATKAAEQQRQMNALQLQMNALQLQVSGVTQQIEEISTGAIPPGWQTVRNLVAESGLSDGKVRALISAFHVPSKKIPFNAPGGILTNATVAKEDDFMSALGEVRRTATRACRSKYWYHPRLGRFEMKELHG</sequence>
<feature type="domain" description="KilA-N" evidence="2">
    <location>
        <begin position="1"/>
        <end position="107"/>
    </location>
</feature>
<evidence type="ECO:0000313" key="3">
    <source>
        <dbReference type="EMBL" id="SAY41718.1"/>
    </source>
</evidence>
<keyword evidence="1" id="KW-0175">Coiled coil</keyword>
<dbReference type="AlphaFoldDB" id="A0A1C3H9L3"/>
<dbReference type="InterPro" id="IPR018004">
    <property type="entry name" value="KilA/APSES_HTH"/>
</dbReference>
<evidence type="ECO:0000256" key="1">
    <source>
        <dbReference type="SAM" id="Coils"/>
    </source>
</evidence>
<organism evidence="3">
    <name type="scientific">Serratia marcescens</name>
    <dbReference type="NCBI Taxonomy" id="615"/>
    <lineage>
        <taxon>Bacteria</taxon>
        <taxon>Pseudomonadati</taxon>
        <taxon>Pseudomonadota</taxon>
        <taxon>Gammaproteobacteria</taxon>
        <taxon>Enterobacterales</taxon>
        <taxon>Yersiniaceae</taxon>
        <taxon>Serratia</taxon>
    </lineage>
</organism>
<dbReference type="PROSITE" id="PS51301">
    <property type="entry name" value="KILA_N"/>
    <property type="match status" value="1"/>
</dbReference>
<feature type="coiled-coil region" evidence="1">
    <location>
        <begin position="119"/>
        <end position="153"/>
    </location>
</feature>
<protein>
    <submittedName>
        <fullName evidence="3">KilA-N domain protein</fullName>
    </submittedName>
</protein>
<gene>
    <name evidence="3" type="ORF">PWN146_00382</name>
</gene>
<dbReference type="InterPro" id="IPR017880">
    <property type="entry name" value="KilA_N"/>
</dbReference>
<dbReference type="SMART" id="SM01252">
    <property type="entry name" value="KilA-N"/>
    <property type="match status" value="1"/>
</dbReference>
<dbReference type="Pfam" id="PF04383">
    <property type="entry name" value="KilA-N"/>
    <property type="match status" value="1"/>
</dbReference>